<evidence type="ECO:0000313" key="2">
    <source>
        <dbReference type="Proteomes" id="UP000499080"/>
    </source>
</evidence>
<name>A0A4Y2HCC8_ARAVE</name>
<keyword evidence="2" id="KW-1185">Reference proteome</keyword>
<reference evidence="1 2" key="1">
    <citation type="journal article" date="2019" name="Sci. Rep.">
        <title>Orb-weaving spider Araneus ventricosus genome elucidates the spidroin gene catalogue.</title>
        <authorList>
            <person name="Kono N."/>
            <person name="Nakamura H."/>
            <person name="Ohtoshi R."/>
            <person name="Moran D.A.P."/>
            <person name="Shinohara A."/>
            <person name="Yoshida Y."/>
            <person name="Fujiwara M."/>
            <person name="Mori M."/>
            <person name="Tomita M."/>
            <person name="Arakawa K."/>
        </authorList>
    </citation>
    <scope>NUCLEOTIDE SEQUENCE [LARGE SCALE GENOMIC DNA]</scope>
</reference>
<sequence>MGNTPLHISASALVQRFGLWVLRLEEHQHILNVDNLDFNRDIRVIPANQKFLAVAQEDFQADFEIYTDGSRADGNVGSRHVFSMKTICFQSPVSN</sequence>
<dbReference type="OrthoDB" id="411823at2759"/>
<gene>
    <name evidence="1" type="ORF">AVEN_46654_1</name>
</gene>
<organism evidence="1 2">
    <name type="scientific">Araneus ventricosus</name>
    <name type="common">Orbweaver spider</name>
    <name type="synonym">Epeira ventricosa</name>
    <dbReference type="NCBI Taxonomy" id="182803"/>
    <lineage>
        <taxon>Eukaryota</taxon>
        <taxon>Metazoa</taxon>
        <taxon>Ecdysozoa</taxon>
        <taxon>Arthropoda</taxon>
        <taxon>Chelicerata</taxon>
        <taxon>Arachnida</taxon>
        <taxon>Araneae</taxon>
        <taxon>Araneomorphae</taxon>
        <taxon>Entelegynae</taxon>
        <taxon>Araneoidea</taxon>
        <taxon>Araneidae</taxon>
        <taxon>Araneus</taxon>
    </lineage>
</organism>
<evidence type="ECO:0008006" key="3">
    <source>
        <dbReference type="Google" id="ProtNLM"/>
    </source>
</evidence>
<dbReference type="AlphaFoldDB" id="A0A4Y2HCC8"/>
<accession>A0A4Y2HCC8</accession>
<evidence type="ECO:0000313" key="1">
    <source>
        <dbReference type="EMBL" id="GBM62931.1"/>
    </source>
</evidence>
<dbReference type="Proteomes" id="UP000499080">
    <property type="component" value="Unassembled WGS sequence"/>
</dbReference>
<proteinExistence type="predicted"/>
<comment type="caution">
    <text evidence="1">The sequence shown here is derived from an EMBL/GenBank/DDBJ whole genome shotgun (WGS) entry which is preliminary data.</text>
</comment>
<dbReference type="EMBL" id="BGPR01181116">
    <property type="protein sequence ID" value="GBM62931.1"/>
    <property type="molecule type" value="Genomic_DNA"/>
</dbReference>
<protein>
    <recommendedName>
        <fullName evidence="3">RNase H type-1 domain-containing protein</fullName>
    </recommendedName>
</protein>